<sequence>MVFDIIEIVTTHVAKAGSRVFGSLKAPVRVEVPTAKEHGDLSTNLALIVAKQRNENPMQLAEKLAAELRNEMAFEKVVVAAPGFVNFFLKPAFLLSSLKKLVSGLDSFPKQKQKIVIEHTNVNPNKAMHIGHLRNAVLGDVINRVLRRAGFTTEVQYYVDDTGVQVVDTFLGLKELKDVKRQDGEKYDHFCWRVYTEINETYEEQPKLLQKRALILQELEEPASATAKSVHAMAVDVLRDHLWTMGQFSIDYDLLVWESHIVAMHFWGKAFELLKKSKDFIKETKGKNAGCWVIKNPTEQGDADHSPDKVIVKSDGTVTYTGKDIAYHLWKYDLLGADFLYAPWSNAQQEK</sequence>
<dbReference type="PANTHER" id="PTHR11956">
    <property type="entry name" value="ARGINYL-TRNA SYNTHETASE"/>
    <property type="match status" value="1"/>
</dbReference>
<dbReference type="InterPro" id="IPR001412">
    <property type="entry name" value="aa-tRNA-synth_I_CS"/>
</dbReference>
<dbReference type="Proteomes" id="UP000177817">
    <property type="component" value="Unassembled WGS sequence"/>
</dbReference>
<dbReference type="EMBL" id="MHKK01000047">
    <property type="protein sequence ID" value="OGY88966.1"/>
    <property type="molecule type" value="Genomic_DNA"/>
</dbReference>
<keyword evidence="3 5" id="KW-0067">ATP-binding</keyword>
<gene>
    <name evidence="7" type="ORF">A2677_00765</name>
</gene>
<keyword evidence="1 5" id="KW-0436">Ligase</keyword>
<dbReference type="InterPro" id="IPR036695">
    <property type="entry name" value="Arg-tRNA-synth_N_sf"/>
</dbReference>
<comment type="caution">
    <text evidence="7">The sequence shown here is derived from an EMBL/GenBank/DDBJ whole genome shotgun (WGS) entry which is preliminary data.</text>
</comment>
<dbReference type="InterPro" id="IPR005148">
    <property type="entry name" value="Arg-tRNA-synth_N"/>
</dbReference>
<dbReference type="PRINTS" id="PR01038">
    <property type="entry name" value="TRNASYNTHARG"/>
</dbReference>
<proteinExistence type="inferred from homology"/>
<protein>
    <submittedName>
        <fullName evidence="7">Arginine--tRNA ligase</fullName>
    </submittedName>
</protein>
<evidence type="ECO:0000256" key="3">
    <source>
        <dbReference type="ARBA" id="ARBA00022840"/>
    </source>
</evidence>
<evidence type="ECO:0000313" key="8">
    <source>
        <dbReference type="Proteomes" id="UP000177817"/>
    </source>
</evidence>
<dbReference type="Gene3D" id="3.30.1360.70">
    <property type="entry name" value="Arginyl tRNA synthetase N-terminal domain"/>
    <property type="match status" value="1"/>
</dbReference>
<evidence type="ECO:0000256" key="4">
    <source>
        <dbReference type="ARBA" id="ARBA00023146"/>
    </source>
</evidence>
<dbReference type="PROSITE" id="PS00178">
    <property type="entry name" value="AA_TRNA_LIGASE_I"/>
    <property type="match status" value="1"/>
</dbReference>
<name>A0A1G2BJW1_9BACT</name>
<comment type="similarity">
    <text evidence="5">Belongs to the class-I aminoacyl-tRNA synthetase family.</text>
</comment>
<organism evidence="7 8">
    <name type="scientific">Candidatus Komeilibacteria bacterium RIFCSPHIGHO2_01_FULL_52_14</name>
    <dbReference type="NCBI Taxonomy" id="1798549"/>
    <lineage>
        <taxon>Bacteria</taxon>
        <taxon>Candidatus Komeiliibacteriota</taxon>
    </lineage>
</organism>
<feature type="domain" description="Arginyl tRNA synthetase N-terminal" evidence="6">
    <location>
        <begin position="7"/>
        <end position="89"/>
    </location>
</feature>
<evidence type="ECO:0000259" key="6">
    <source>
        <dbReference type="SMART" id="SM01016"/>
    </source>
</evidence>
<dbReference type="InterPro" id="IPR035684">
    <property type="entry name" value="ArgRS_core"/>
</dbReference>
<dbReference type="GO" id="GO:0005737">
    <property type="term" value="C:cytoplasm"/>
    <property type="evidence" value="ECO:0007669"/>
    <property type="project" value="InterPro"/>
</dbReference>
<feature type="non-terminal residue" evidence="7">
    <location>
        <position position="351"/>
    </location>
</feature>
<dbReference type="GO" id="GO:0005524">
    <property type="term" value="F:ATP binding"/>
    <property type="evidence" value="ECO:0007669"/>
    <property type="project" value="UniProtKB-KW"/>
</dbReference>
<evidence type="ECO:0000256" key="1">
    <source>
        <dbReference type="ARBA" id="ARBA00022598"/>
    </source>
</evidence>
<keyword evidence="4 5" id="KW-0030">Aminoacyl-tRNA synthetase</keyword>
<dbReference type="Pfam" id="PF00750">
    <property type="entry name" value="tRNA-synt_1d"/>
    <property type="match status" value="1"/>
</dbReference>
<evidence type="ECO:0000256" key="2">
    <source>
        <dbReference type="ARBA" id="ARBA00022741"/>
    </source>
</evidence>
<dbReference type="GO" id="GO:0004814">
    <property type="term" value="F:arginine-tRNA ligase activity"/>
    <property type="evidence" value="ECO:0007669"/>
    <property type="project" value="InterPro"/>
</dbReference>
<evidence type="ECO:0000256" key="5">
    <source>
        <dbReference type="RuleBase" id="RU363038"/>
    </source>
</evidence>
<keyword evidence="2 5" id="KW-0547">Nucleotide-binding</keyword>
<dbReference type="InterPro" id="IPR001278">
    <property type="entry name" value="Arg-tRNA-ligase"/>
</dbReference>
<dbReference type="GO" id="GO:0006420">
    <property type="term" value="P:arginyl-tRNA aminoacylation"/>
    <property type="evidence" value="ECO:0007669"/>
    <property type="project" value="InterPro"/>
</dbReference>
<dbReference type="SUPFAM" id="SSF55190">
    <property type="entry name" value="Arginyl-tRNA synthetase (ArgRS), N-terminal 'additional' domain"/>
    <property type="match status" value="1"/>
</dbReference>
<dbReference type="SMART" id="SM01016">
    <property type="entry name" value="Arg_tRNA_synt_N"/>
    <property type="match status" value="1"/>
</dbReference>
<dbReference type="InterPro" id="IPR014729">
    <property type="entry name" value="Rossmann-like_a/b/a_fold"/>
</dbReference>
<dbReference type="SUPFAM" id="SSF52374">
    <property type="entry name" value="Nucleotidylyl transferase"/>
    <property type="match status" value="1"/>
</dbReference>
<evidence type="ECO:0000313" key="7">
    <source>
        <dbReference type="EMBL" id="OGY88966.1"/>
    </source>
</evidence>
<keyword evidence="5" id="KW-0648">Protein biosynthesis</keyword>
<dbReference type="AlphaFoldDB" id="A0A1G2BJW1"/>
<dbReference type="Gene3D" id="3.40.50.620">
    <property type="entry name" value="HUPs"/>
    <property type="match status" value="1"/>
</dbReference>
<accession>A0A1G2BJW1</accession>
<dbReference type="PANTHER" id="PTHR11956:SF5">
    <property type="entry name" value="ARGININE--TRNA LIGASE, CYTOPLASMIC"/>
    <property type="match status" value="1"/>
</dbReference>
<reference evidence="7 8" key="1">
    <citation type="journal article" date="2016" name="Nat. Commun.">
        <title>Thousands of microbial genomes shed light on interconnected biogeochemical processes in an aquifer system.</title>
        <authorList>
            <person name="Anantharaman K."/>
            <person name="Brown C.T."/>
            <person name="Hug L.A."/>
            <person name="Sharon I."/>
            <person name="Castelle C.J."/>
            <person name="Probst A.J."/>
            <person name="Thomas B.C."/>
            <person name="Singh A."/>
            <person name="Wilkins M.J."/>
            <person name="Karaoz U."/>
            <person name="Brodie E.L."/>
            <person name="Williams K.H."/>
            <person name="Hubbard S.S."/>
            <person name="Banfield J.F."/>
        </authorList>
    </citation>
    <scope>NUCLEOTIDE SEQUENCE [LARGE SCALE GENOMIC DNA]</scope>
</reference>
<dbReference type="Pfam" id="PF03485">
    <property type="entry name" value="Arg_tRNA_synt_N"/>
    <property type="match status" value="1"/>
</dbReference>